<gene>
    <name evidence="1" type="ORF">NCTC13148_02075</name>
</gene>
<dbReference type="EMBL" id="UGET01000004">
    <property type="protein sequence ID" value="STL75842.1"/>
    <property type="molecule type" value="Genomic_DNA"/>
</dbReference>
<name>A0A377BSM0_ECOLX</name>
<dbReference type="InterPro" id="IPR000015">
    <property type="entry name" value="Fimb_usher"/>
</dbReference>
<reference evidence="1 2" key="1">
    <citation type="submission" date="2018-06" db="EMBL/GenBank/DDBJ databases">
        <authorList>
            <consortium name="Pathogen Informatics"/>
            <person name="Doyle S."/>
        </authorList>
    </citation>
    <scope>NUCLEOTIDE SEQUENCE [LARGE SCALE GENOMIC DNA]</scope>
    <source>
        <strain evidence="1 2">NCTC13148</strain>
    </source>
</reference>
<dbReference type="Proteomes" id="UP000254255">
    <property type="component" value="Unassembled WGS sequence"/>
</dbReference>
<evidence type="ECO:0000313" key="1">
    <source>
        <dbReference type="EMBL" id="STL75842.1"/>
    </source>
</evidence>
<protein>
    <submittedName>
        <fullName evidence="1">Fimbrial outer membrane usher protein StfC</fullName>
    </submittedName>
</protein>
<dbReference type="Pfam" id="PF00577">
    <property type="entry name" value="Usher"/>
    <property type="match status" value="1"/>
</dbReference>
<dbReference type="GO" id="GO:0015473">
    <property type="term" value="F:fimbrial usher porin activity"/>
    <property type="evidence" value="ECO:0007669"/>
    <property type="project" value="InterPro"/>
</dbReference>
<organism evidence="1 2">
    <name type="scientific">Escherichia coli</name>
    <dbReference type="NCBI Taxonomy" id="562"/>
    <lineage>
        <taxon>Bacteria</taxon>
        <taxon>Pseudomonadati</taxon>
        <taxon>Pseudomonadota</taxon>
        <taxon>Gammaproteobacteria</taxon>
        <taxon>Enterobacterales</taxon>
        <taxon>Enterobacteriaceae</taxon>
        <taxon>Escherichia</taxon>
    </lineage>
</organism>
<evidence type="ECO:0000313" key="2">
    <source>
        <dbReference type="Proteomes" id="UP000254255"/>
    </source>
</evidence>
<accession>A0A377BSM0</accession>
<proteinExistence type="predicted"/>
<dbReference type="AlphaFoldDB" id="A0A377BSM0"/>
<sequence>MLSHYFNMGSIRNMSVSLTGYRYEYDNRADKGMYISLSMPWGDNSTVSYNGKLWQWDGQQSGRLFQPYR</sequence>
<dbReference type="GO" id="GO:0016020">
    <property type="term" value="C:membrane"/>
    <property type="evidence" value="ECO:0007669"/>
    <property type="project" value="InterPro"/>
</dbReference>
<dbReference type="GO" id="GO:0009297">
    <property type="term" value="P:pilus assembly"/>
    <property type="evidence" value="ECO:0007669"/>
    <property type="project" value="InterPro"/>
</dbReference>